<gene>
    <name evidence="2" type="ORF">PENNAL_c0481G01081</name>
</gene>
<name>A0A1V6VQF1_PENNA</name>
<keyword evidence="3" id="KW-1185">Reference proteome</keyword>
<dbReference type="InterPro" id="IPR056444">
    <property type="entry name" value="Zn_ribbon_GRF_2"/>
</dbReference>
<dbReference type="AlphaFoldDB" id="A0A1V6VQF1"/>
<dbReference type="EMBL" id="MOOB01000481">
    <property type="protein sequence ID" value="OQE52882.1"/>
    <property type="molecule type" value="Genomic_DNA"/>
</dbReference>
<reference evidence="3" key="1">
    <citation type="journal article" date="2017" name="Nat. Microbiol.">
        <title>Global analysis of biosynthetic gene clusters reveals vast potential of secondary metabolite production in Penicillium species.</title>
        <authorList>
            <person name="Nielsen J.C."/>
            <person name="Grijseels S."/>
            <person name="Prigent S."/>
            <person name="Ji B."/>
            <person name="Dainat J."/>
            <person name="Nielsen K.F."/>
            <person name="Frisvad J.C."/>
            <person name="Workman M."/>
            <person name="Nielsen J."/>
        </authorList>
    </citation>
    <scope>NUCLEOTIDE SEQUENCE [LARGE SCALE GENOMIC DNA]</scope>
    <source>
        <strain evidence="3">IBT 13039</strain>
    </source>
</reference>
<sequence>MNQELDFVNPEQGHIVIRNRPRCRHCGEPTELRHGKPWNENGNEGRPYYICLCVLQKAFSCFGDMRGVLMENPTCFCDRGMQISRHGIQNPEPGMPWSLRPIFYTCATGGCSFYEPMTDCDRKLVLNCGPISASSLSLRGF</sequence>
<accession>A0A1V6VQF1</accession>
<evidence type="ECO:0000313" key="2">
    <source>
        <dbReference type="EMBL" id="OQE52882.1"/>
    </source>
</evidence>
<dbReference type="Pfam" id="PF23549">
    <property type="entry name" value="Zn_ribbon_GRF_2"/>
    <property type="match status" value="1"/>
</dbReference>
<evidence type="ECO:0000313" key="3">
    <source>
        <dbReference type="Proteomes" id="UP000191691"/>
    </source>
</evidence>
<comment type="caution">
    <text evidence="2">The sequence shown here is derived from an EMBL/GenBank/DDBJ whole genome shotgun (WGS) entry which is preliminary data.</text>
</comment>
<feature type="domain" description="GRF-like zinc ribbon" evidence="1">
    <location>
        <begin position="21"/>
        <end position="66"/>
    </location>
</feature>
<protein>
    <recommendedName>
        <fullName evidence="1">GRF-like zinc ribbon domain-containing protein</fullName>
    </recommendedName>
</protein>
<proteinExistence type="predicted"/>
<organism evidence="2 3">
    <name type="scientific">Penicillium nalgiovense</name>
    <dbReference type="NCBI Taxonomy" id="60175"/>
    <lineage>
        <taxon>Eukaryota</taxon>
        <taxon>Fungi</taxon>
        <taxon>Dikarya</taxon>
        <taxon>Ascomycota</taxon>
        <taxon>Pezizomycotina</taxon>
        <taxon>Eurotiomycetes</taxon>
        <taxon>Eurotiomycetidae</taxon>
        <taxon>Eurotiales</taxon>
        <taxon>Aspergillaceae</taxon>
        <taxon>Penicillium</taxon>
    </lineage>
</organism>
<dbReference type="Proteomes" id="UP000191691">
    <property type="component" value="Unassembled WGS sequence"/>
</dbReference>
<dbReference type="OMA" id="CFGDMRG"/>
<evidence type="ECO:0000259" key="1">
    <source>
        <dbReference type="Pfam" id="PF23549"/>
    </source>
</evidence>